<keyword evidence="1" id="KW-0812">Transmembrane</keyword>
<dbReference type="AlphaFoldDB" id="K4IA49"/>
<evidence type="ECO:0000256" key="1">
    <source>
        <dbReference type="SAM" id="Phobius"/>
    </source>
</evidence>
<sequence>MKSNTILKNAKLLAWLCFLAIVVSWFLFYFWYSQLQKKSSLSLLFKKLYWFTHLAFLLFI</sequence>
<name>K4IA49_PSYTT</name>
<dbReference type="HOGENOM" id="CLU_2938406_0_0_10"/>
<reference evidence="2" key="1">
    <citation type="submission" date="2006-03" db="EMBL/GenBank/DDBJ databases">
        <authorList>
            <person name="Bowman J."/>
            <person name="Ferriera S."/>
            <person name="Johnson J."/>
            <person name="Kravitz S."/>
            <person name="Halpern A."/>
            <person name="Remington K."/>
            <person name="Beeson K."/>
            <person name="Tran B."/>
            <person name="Rogers Y.-H."/>
            <person name="Friedman R."/>
            <person name="Venter J.C."/>
        </authorList>
    </citation>
    <scope>NUCLEOTIDE SEQUENCE [LARGE SCALE GENOMIC DNA]</scope>
    <source>
        <strain evidence="2">ATCC 700755</strain>
    </source>
</reference>
<dbReference type="KEGG" id="ptq:P700755_000261"/>
<gene>
    <name evidence="2" type="ordered locus">P700755_000261</name>
</gene>
<evidence type="ECO:0000313" key="3">
    <source>
        <dbReference type="Proteomes" id="UP000008514"/>
    </source>
</evidence>
<keyword evidence="1" id="KW-0472">Membrane</keyword>
<accession>K4IA49</accession>
<keyword evidence="3" id="KW-1185">Reference proteome</keyword>
<organism evidence="2 3">
    <name type="scientific">Psychroflexus torquis (strain ATCC 700755 / CIP 106069 / ACAM 623)</name>
    <dbReference type="NCBI Taxonomy" id="313595"/>
    <lineage>
        <taxon>Bacteria</taxon>
        <taxon>Pseudomonadati</taxon>
        <taxon>Bacteroidota</taxon>
        <taxon>Flavobacteriia</taxon>
        <taxon>Flavobacteriales</taxon>
        <taxon>Flavobacteriaceae</taxon>
        <taxon>Psychroflexus</taxon>
    </lineage>
</organism>
<protein>
    <submittedName>
        <fullName evidence="2">Uncharacterized protein</fullName>
    </submittedName>
</protein>
<dbReference type="Proteomes" id="UP000008514">
    <property type="component" value="Chromosome"/>
</dbReference>
<evidence type="ECO:0000313" key="2">
    <source>
        <dbReference type="EMBL" id="AFU67304.1"/>
    </source>
</evidence>
<feature type="transmembrane region" description="Helical" evidence="1">
    <location>
        <begin position="12"/>
        <end position="31"/>
    </location>
</feature>
<reference evidence="2" key="2">
    <citation type="submission" date="2012-09" db="EMBL/GenBank/DDBJ databases">
        <title>The complete sequence of Psychroflexus torquis an extreme psychrophile from sea-ice that is stimulated by light.</title>
        <authorList>
            <person name="Feng S."/>
            <person name="Powell S.M."/>
            <person name="Bowman J.P."/>
        </authorList>
    </citation>
    <scope>NUCLEOTIDE SEQUENCE [LARGE SCALE GENOMIC DNA]</scope>
    <source>
        <strain evidence="2">ATCC 700755</strain>
    </source>
</reference>
<proteinExistence type="predicted"/>
<keyword evidence="1" id="KW-1133">Transmembrane helix</keyword>
<dbReference type="EMBL" id="CP003879">
    <property type="protein sequence ID" value="AFU67304.1"/>
    <property type="molecule type" value="Genomic_DNA"/>
</dbReference>